<dbReference type="Gene3D" id="3.90.1200.10">
    <property type="match status" value="1"/>
</dbReference>
<dbReference type="InterPro" id="IPR011009">
    <property type="entry name" value="Kinase-like_dom_sf"/>
</dbReference>
<evidence type="ECO:0000313" key="2">
    <source>
        <dbReference type="EMBL" id="ART73823.1"/>
    </source>
</evidence>
<dbReference type="Pfam" id="PF01636">
    <property type="entry name" value="APH"/>
    <property type="match status" value="1"/>
</dbReference>
<dbReference type="PANTHER" id="PTHR11012:SF30">
    <property type="entry name" value="PROTEIN KINASE-LIKE DOMAIN-CONTAINING"/>
    <property type="match status" value="1"/>
</dbReference>
<dbReference type="AlphaFoldDB" id="A0A1Y0CEW1"/>
<name>A0A1Y0CEW1_9MYCO</name>
<keyword evidence="3" id="KW-1185">Reference proteome</keyword>
<protein>
    <recommendedName>
        <fullName evidence="1">Aminoglycoside phosphotransferase domain-containing protein</fullName>
    </recommendedName>
</protein>
<reference evidence="2 3" key="1">
    <citation type="submission" date="2017-04" db="EMBL/GenBank/DDBJ databases">
        <title>Whole Genome Sequence of 1,4-Dioxane Degrading Bacterium Mycobacterium dioxanotrophicus PH-06.</title>
        <authorList>
            <person name="He Y."/>
        </authorList>
    </citation>
    <scope>NUCLEOTIDE SEQUENCE [LARGE SCALE GENOMIC DNA]</scope>
    <source>
        <strain evidence="2 3">PH-06</strain>
    </source>
</reference>
<accession>A0A1Y0CEW1</accession>
<proteinExistence type="predicted"/>
<feature type="domain" description="Aminoglycoside phosphotransferase" evidence="1">
    <location>
        <begin position="8"/>
        <end position="194"/>
    </location>
</feature>
<evidence type="ECO:0000259" key="1">
    <source>
        <dbReference type="Pfam" id="PF01636"/>
    </source>
</evidence>
<dbReference type="Proteomes" id="UP000195331">
    <property type="component" value="Chromosome"/>
</dbReference>
<dbReference type="PANTHER" id="PTHR11012">
    <property type="entry name" value="PROTEIN KINASE-LIKE DOMAIN-CONTAINING"/>
    <property type="match status" value="1"/>
</dbReference>
<dbReference type="KEGG" id="mdx:BTO20_22830"/>
<evidence type="ECO:0000313" key="3">
    <source>
        <dbReference type="Proteomes" id="UP000195331"/>
    </source>
</evidence>
<dbReference type="SUPFAM" id="SSF56112">
    <property type="entry name" value="Protein kinase-like (PK-like)"/>
    <property type="match status" value="1"/>
</dbReference>
<sequence>MGELGRLAHTEVRFYDELSAGVAGTPQCHGSGFDPLTGRFVLVLEDLAAGPCEFPDTLHPLDKDQAGLVVELLARLHATFWGRLPAWAYSASGDHTSLLTGPLLKLSSRKLAERADIDVACGRFIDEHYRAAARLLDRPPHTVTHGDAHPGNVYFRDGAAGLLDWQALRRGHPGRELAYTLITSMATGDRQAAEHDLLERYRHALAAEGGPDLDADELWQLLDAFGQFEREMFDSGIGRATVGLRGTEKLDAALRFIVSYQQSYSGVRLVDIEPEVVIAQLAHIIPVMRARLQRLLSGPNAAVKAATAIRVAVSHYIVRSDDGDQFLAQLRHAVGIKQPDGS</sequence>
<organism evidence="2 3">
    <name type="scientific">Mycobacterium dioxanotrophicus</name>
    <dbReference type="NCBI Taxonomy" id="482462"/>
    <lineage>
        <taxon>Bacteria</taxon>
        <taxon>Bacillati</taxon>
        <taxon>Actinomycetota</taxon>
        <taxon>Actinomycetes</taxon>
        <taxon>Mycobacteriales</taxon>
        <taxon>Mycobacteriaceae</taxon>
        <taxon>Mycobacterium</taxon>
    </lineage>
</organism>
<dbReference type="InterPro" id="IPR002575">
    <property type="entry name" value="Aminoglycoside_PTrfase"/>
</dbReference>
<dbReference type="EMBL" id="CP020809">
    <property type="protein sequence ID" value="ART73823.1"/>
    <property type="molecule type" value="Genomic_DNA"/>
</dbReference>
<gene>
    <name evidence="2" type="ORF">BTO20_22830</name>
</gene>